<reference evidence="1 2" key="2">
    <citation type="submission" date="2018-11" db="EMBL/GenBank/DDBJ databases">
        <authorList>
            <consortium name="Pathogen Informatics"/>
        </authorList>
    </citation>
    <scope>NUCLEOTIDE SEQUENCE [LARGE SCALE GENOMIC DNA]</scope>
</reference>
<accession>A0A183D4E6</accession>
<dbReference type="OrthoDB" id="5803277at2759"/>
<keyword evidence="2" id="KW-1185">Reference proteome</keyword>
<evidence type="ECO:0000313" key="1">
    <source>
        <dbReference type="EMBL" id="VDK40117.1"/>
    </source>
</evidence>
<protein>
    <submittedName>
        <fullName evidence="3">Ribosomal protein L34</fullName>
    </submittedName>
</protein>
<reference evidence="3" key="1">
    <citation type="submission" date="2016-06" db="UniProtKB">
        <authorList>
            <consortium name="WormBaseParasite"/>
        </authorList>
    </citation>
    <scope>IDENTIFICATION</scope>
</reference>
<evidence type="ECO:0000313" key="2">
    <source>
        <dbReference type="Proteomes" id="UP000271098"/>
    </source>
</evidence>
<proteinExistence type="predicted"/>
<dbReference type="AlphaFoldDB" id="A0A183D4E6"/>
<dbReference type="EMBL" id="UYRT01006234">
    <property type="protein sequence ID" value="VDK40117.1"/>
    <property type="molecule type" value="Genomic_DNA"/>
</dbReference>
<organism evidence="3">
    <name type="scientific">Gongylonema pulchrum</name>
    <dbReference type="NCBI Taxonomy" id="637853"/>
    <lineage>
        <taxon>Eukaryota</taxon>
        <taxon>Metazoa</taxon>
        <taxon>Ecdysozoa</taxon>
        <taxon>Nematoda</taxon>
        <taxon>Chromadorea</taxon>
        <taxon>Rhabditida</taxon>
        <taxon>Spirurina</taxon>
        <taxon>Spiruromorpha</taxon>
        <taxon>Spiruroidea</taxon>
        <taxon>Gongylonematidae</taxon>
        <taxon>Gongylonema</taxon>
    </lineage>
</organism>
<sequence length="106" mass="11931">MSGLDTREESVPHRGFTVKAREVLLEPPAPFALTKDISGSCSNISDSPKAPHRGFTAKAREMLVERQTHDNHHGLKCKFKNNHSLYGKRRLGRVRKIRNGEKGKRG</sequence>
<gene>
    <name evidence="1" type="ORF">GPUH_LOCUS3586</name>
</gene>
<dbReference type="WBParaSite" id="GPUH_0000359401-mRNA-1">
    <property type="protein sequence ID" value="GPUH_0000359401-mRNA-1"/>
    <property type="gene ID" value="GPUH_0000359401"/>
</dbReference>
<dbReference type="Proteomes" id="UP000271098">
    <property type="component" value="Unassembled WGS sequence"/>
</dbReference>
<evidence type="ECO:0000313" key="3">
    <source>
        <dbReference type="WBParaSite" id="GPUH_0000359401-mRNA-1"/>
    </source>
</evidence>
<name>A0A183D4E6_9BILA</name>